<dbReference type="Gene3D" id="3.40.1350.10">
    <property type="match status" value="1"/>
</dbReference>
<dbReference type="EMBL" id="FPHP01000001">
    <property type="protein sequence ID" value="SFV74506.1"/>
    <property type="molecule type" value="Genomic_DNA"/>
</dbReference>
<dbReference type="InterPro" id="IPR011335">
    <property type="entry name" value="Restrct_endonuc-II-like"/>
</dbReference>
<proteinExistence type="predicted"/>
<evidence type="ECO:0000313" key="2">
    <source>
        <dbReference type="EMBL" id="SFV74506.1"/>
    </source>
</evidence>
<sequence>MTLVTVINKDLNTLIPIIYEFRQKIQKHILIYDEARLEKELAQKLKKGIKKSSSKVKIELLKIDEDNRLDMIKIKEKLDKEEMLYLNATESDISLVVIIGGYILNRDGYVLSYDKYDNTYNKINRSGFENHIIKNNLTLDQYFTYIGYKKQHEQSTKEVQKYQGQINYIFKSAHKFFFNQHILSKSKVKKLDKAFKEALIGLGIIDKHTSLKKGKKNFGSLFEEFIFLKLQRYDFDDIKLGVEIIFDEEMYIVNEIDIMAIKNNHIFVIECKLGNLIEANEVIYKLDSILENFGDDAKGLIVNIQPNLDYFGGTNSSVKKLFSNVAYSRANYNNIAVYNDYIFNDSAFDELIREFFNVALKEHKNIKNEPVFLLGGYDLEMIEIKKLLIQHGKHYIDRKLSWGAKLSRYQDIFHSLTHYYGIELIEDIEPPLHYTAIDHHNDLQNNQSSLEQVAKILNVELSRYQKLVALNDSGYIPAMQKFGATEVEIELIRERDREAQGVTNEDELLAEMSIEEKKVVDGVVVVETQIHHFSPISDRLYMMGIKDYLIYNDKKLLYYGKNIEQLVKHYKKEIEKKKMYYGGGNGFFGLAEGRGYDREKIEKLKDEIIQIVK</sequence>
<dbReference type="InterPro" id="IPR015093">
    <property type="entry name" value="Card1_endonucl_dom"/>
</dbReference>
<dbReference type="SUPFAM" id="SSF52980">
    <property type="entry name" value="Restriction endonuclease-like"/>
    <property type="match status" value="1"/>
</dbReference>
<name>A0A1W1D278_9ZZZZ</name>
<protein>
    <recommendedName>
        <fullName evidence="1">Card1 endonuclease domain-containing protein</fullName>
    </recommendedName>
</protein>
<organism evidence="2">
    <name type="scientific">hydrothermal vent metagenome</name>
    <dbReference type="NCBI Taxonomy" id="652676"/>
    <lineage>
        <taxon>unclassified sequences</taxon>
        <taxon>metagenomes</taxon>
        <taxon>ecological metagenomes</taxon>
    </lineage>
</organism>
<accession>A0A1W1D278</accession>
<dbReference type="AlphaFoldDB" id="A0A1W1D278"/>
<dbReference type="InterPro" id="IPR011856">
    <property type="entry name" value="tRNA_endonuc-like_dom_sf"/>
</dbReference>
<reference evidence="2" key="1">
    <citation type="submission" date="2016-10" db="EMBL/GenBank/DDBJ databases">
        <authorList>
            <person name="de Groot N.N."/>
        </authorList>
    </citation>
    <scope>NUCLEOTIDE SEQUENCE</scope>
</reference>
<gene>
    <name evidence="2" type="ORF">MNB_SM-3-1418</name>
</gene>
<evidence type="ECO:0000259" key="1">
    <source>
        <dbReference type="Pfam" id="PF09002"/>
    </source>
</evidence>
<dbReference type="GO" id="GO:0003676">
    <property type="term" value="F:nucleic acid binding"/>
    <property type="evidence" value="ECO:0007669"/>
    <property type="project" value="InterPro"/>
</dbReference>
<dbReference type="Pfam" id="PF09002">
    <property type="entry name" value="Card1_endonuc"/>
    <property type="match status" value="1"/>
</dbReference>
<feature type="domain" description="Card1 endonuclease" evidence="1">
    <location>
        <begin position="219"/>
        <end position="294"/>
    </location>
</feature>